<feature type="transmembrane region" description="Helical" evidence="1">
    <location>
        <begin position="12"/>
        <end position="28"/>
    </location>
</feature>
<keyword evidence="1" id="KW-0472">Membrane</keyword>
<dbReference type="EMBL" id="BARS01015853">
    <property type="protein sequence ID" value="GAF95112.1"/>
    <property type="molecule type" value="Genomic_DNA"/>
</dbReference>
<feature type="domain" description="Helix-hairpin-helix DNA-binding motif class 1" evidence="2">
    <location>
        <begin position="151"/>
        <end position="170"/>
    </location>
</feature>
<comment type="caution">
    <text evidence="3">The sequence shown here is derived from an EMBL/GenBank/DDBJ whole genome shotgun (WGS) entry which is preliminary data.</text>
</comment>
<evidence type="ECO:0000313" key="3">
    <source>
        <dbReference type="EMBL" id="GAF95112.1"/>
    </source>
</evidence>
<dbReference type="InterPro" id="IPR010994">
    <property type="entry name" value="RuvA_2-like"/>
</dbReference>
<dbReference type="InterPro" id="IPR003583">
    <property type="entry name" value="Hlx-hairpin-Hlx_DNA-bd_motif"/>
</dbReference>
<dbReference type="InterPro" id="IPR004509">
    <property type="entry name" value="Competence_ComEA_HhH"/>
</dbReference>
<proteinExistence type="predicted"/>
<dbReference type="AlphaFoldDB" id="X0U3Z0"/>
<dbReference type="Pfam" id="PF10531">
    <property type="entry name" value="SLBB"/>
    <property type="match status" value="1"/>
</dbReference>
<evidence type="ECO:0000259" key="2">
    <source>
        <dbReference type="SMART" id="SM00278"/>
    </source>
</evidence>
<protein>
    <recommendedName>
        <fullName evidence="2">Helix-hairpin-helix DNA-binding motif class 1 domain-containing protein</fullName>
    </recommendedName>
</protein>
<dbReference type="InterPro" id="IPR051675">
    <property type="entry name" value="Endo/Exo/Phosphatase_dom_1"/>
</dbReference>
<dbReference type="Gene3D" id="1.10.150.310">
    <property type="entry name" value="Tex RuvX-like domain-like"/>
    <property type="match status" value="1"/>
</dbReference>
<evidence type="ECO:0000256" key="1">
    <source>
        <dbReference type="SAM" id="Phobius"/>
    </source>
</evidence>
<dbReference type="GO" id="GO:0003677">
    <property type="term" value="F:DNA binding"/>
    <property type="evidence" value="ECO:0007669"/>
    <property type="project" value="InterPro"/>
</dbReference>
<dbReference type="GO" id="GO:0015627">
    <property type="term" value="C:type II protein secretion system complex"/>
    <property type="evidence" value="ECO:0007669"/>
    <property type="project" value="TreeGrafter"/>
</dbReference>
<dbReference type="GO" id="GO:0006281">
    <property type="term" value="P:DNA repair"/>
    <property type="evidence" value="ECO:0007669"/>
    <property type="project" value="InterPro"/>
</dbReference>
<feature type="domain" description="Helix-hairpin-helix DNA-binding motif class 1" evidence="2">
    <location>
        <begin position="121"/>
        <end position="140"/>
    </location>
</feature>
<organism evidence="3">
    <name type="scientific">marine sediment metagenome</name>
    <dbReference type="NCBI Taxonomy" id="412755"/>
    <lineage>
        <taxon>unclassified sequences</taxon>
        <taxon>metagenomes</taxon>
        <taxon>ecological metagenomes</taxon>
    </lineage>
</organism>
<sequence>MGWLERHRTPVMSLLVALIVIAGAVLLYRQCALPQSAEIAISPPSPEIHVYVEGEVVSPGVYLLQDGDRVADAIEAAGGFSPDADQGALNLAIPLRDGDRIHVYKIGDVPQKINLNTAEAWLLQALPGIGETLSQRIIDYRNENGPFQQIEDLKKVEGIGPATFEKLKDKITVR</sequence>
<dbReference type="SUPFAM" id="SSF47781">
    <property type="entry name" value="RuvA domain 2-like"/>
    <property type="match status" value="1"/>
</dbReference>
<gene>
    <name evidence="3" type="ORF">S01H1_26174</name>
</gene>
<name>X0U3Z0_9ZZZZ</name>
<accession>X0U3Z0</accession>
<dbReference type="Gene3D" id="3.10.560.10">
    <property type="entry name" value="Outer membrane lipoprotein wza domain like"/>
    <property type="match status" value="1"/>
</dbReference>
<reference evidence="3" key="1">
    <citation type="journal article" date="2014" name="Front. Microbiol.">
        <title>High frequency of phylogenetically diverse reductive dehalogenase-homologous genes in deep subseafloor sedimentary metagenomes.</title>
        <authorList>
            <person name="Kawai M."/>
            <person name="Futagami T."/>
            <person name="Toyoda A."/>
            <person name="Takaki Y."/>
            <person name="Nishi S."/>
            <person name="Hori S."/>
            <person name="Arai W."/>
            <person name="Tsubouchi T."/>
            <person name="Morono Y."/>
            <person name="Uchiyama I."/>
            <person name="Ito T."/>
            <person name="Fujiyama A."/>
            <person name="Inagaki F."/>
            <person name="Takami H."/>
        </authorList>
    </citation>
    <scope>NUCLEOTIDE SEQUENCE</scope>
    <source>
        <strain evidence="3">Expedition CK06-06</strain>
    </source>
</reference>
<keyword evidence="1" id="KW-1133">Transmembrane helix</keyword>
<dbReference type="PANTHER" id="PTHR21180:SF32">
    <property type="entry name" value="ENDONUCLEASE_EXONUCLEASE_PHOSPHATASE FAMILY DOMAIN-CONTAINING PROTEIN 1"/>
    <property type="match status" value="1"/>
</dbReference>
<dbReference type="SMART" id="SM00278">
    <property type="entry name" value="HhH1"/>
    <property type="match status" value="2"/>
</dbReference>
<keyword evidence="1" id="KW-0812">Transmembrane</keyword>
<dbReference type="Pfam" id="PF12836">
    <property type="entry name" value="HHH_3"/>
    <property type="match status" value="1"/>
</dbReference>
<dbReference type="PANTHER" id="PTHR21180">
    <property type="entry name" value="ENDONUCLEASE/EXONUCLEASE/PHOSPHATASE FAMILY DOMAIN-CONTAINING PROTEIN 1"/>
    <property type="match status" value="1"/>
</dbReference>
<dbReference type="InterPro" id="IPR019554">
    <property type="entry name" value="Soluble_ligand-bd"/>
</dbReference>
<dbReference type="GO" id="GO:0015628">
    <property type="term" value="P:protein secretion by the type II secretion system"/>
    <property type="evidence" value="ECO:0007669"/>
    <property type="project" value="TreeGrafter"/>
</dbReference>
<dbReference type="NCBIfam" id="TIGR00426">
    <property type="entry name" value="competence protein ComEA helix-hairpin-helix repeat region"/>
    <property type="match status" value="1"/>
</dbReference>